<dbReference type="RefSeq" id="WP_349962663.1">
    <property type="nucleotide sequence ID" value="NZ_CP157962.1"/>
</dbReference>
<reference evidence="1" key="1">
    <citation type="submission" date="2024-06" db="EMBL/GenBank/DDBJ databases">
        <authorList>
            <person name="Li T."/>
            <person name="Gao R."/>
        </authorList>
    </citation>
    <scope>NUCLEOTIDE SEQUENCE</scope>
    <source>
        <strain evidence="1">ZPR3</strain>
        <plasmid evidence="1">unnamed2</plasmid>
    </source>
</reference>
<name>A0AAU7S5B5_9HYPH</name>
<dbReference type="AlphaFoldDB" id="A0AAU7S5B5"/>
<evidence type="ECO:0000313" key="1">
    <source>
        <dbReference type="EMBL" id="XBT97525.1"/>
    </source>
</evidence>
<protein>
    <recommendedName>
        <fullName evidence="2">DUF1795 domain-containing protein</fullName>
    </recommendedName>
</protein>
<geneLocation type="plasmid" evidence="1">
    <name>unnamed2</name>
</geneLocation>
<dbReference type="EMBL" id="CP157962">
    <property type="protein sequence ID" value="XBT97525.1"/>
    <property type="molecule type" value="Genomic_DNA"/>
</dbReference>
<keyword evidence="1" id="KW-0614">Plasmid</keyword>
<evidence type="ECO:0008006" key="2">
    <source>
        <dbReference type="Google" id="ProtNLM"/>
    </source>
</evidence>
<sequence length="199" mass="21792">MVFEKSWGLFIRIRTNLSLLSAFMAAICVSFPAYGMEDQVTGLKIDLSSDFIVKPDSTKSPTYDVLFGIDPASGQPPHVGTSKYLCGVTFRAAPQNAGFTQDQINEMIRGEEWNLQARKTLSANLTLETANAFHIDGINGVEFTGIPKVGPDHENVRLMMSMLETPKGRTTVVCTATKASFDGVMPMFHTIRDGVSPPR</sequence>
<proteinExistence type="predicted"/>
<gene>
    <name evidence="1" type="ORF">ABM479_30135</name>
</gene>
<organism evidence="1">
    <name type="scientific">Rhizobium sp. ZPR3</name>
    <dbReference type="NCBI Taxonomy" id="3158967"/>
    <lineage>
        <taxon>Bacteria</taxon>
        <taxon>Pseudomonadati</taxon>
        <taxon>Pseudomonadota</taxon>
        <taxon>Alphaproteobacteria</taxon>
        <taxon>Hyphomicrobiales</taxon>
        <taxon>Rhizobiaceae</taxon>
        <taxon>Rhizobium/Agrobacterium group</taxon>
        <taxon>Rhizobium</taxon>
    </lineage>
</organism>
<accession>A0AAU7S5B5</accession>